<dbReference type="InterPro" id="IPR037175">
    <property type="entry name" value="KFase_sf"/>
</dbReference>
<dbReference type="GO" id="GO:0004061">
    <property type="term" value="F:arylformamidase activity"/>
    <property type="evidence" value="ECO:0007669"/>
    <property type="project" value="InterPro"/>
</dbReference>
<evidence type="ECO:0000313" key="1">
    <source>
        <dbReference type="EMBL" id="KXG87204.1"/>
    </source>
</evidence>
<reference evidence="1 2" key="1">
    <citation type="submission" date="2015-11" db="EMBL/GenBank/DDBJ databases">
        <title>Draft genome sequence of Agrobacterium sp. R89-1.</title>
        <authorList>
            <person name="Zahradnik J."/>
            <person name="Kyslikova E."/>
            <person name="Palyzova A."/>
            <person name="Kyslik P."/>
        </authorList>
    </citation>
    <scope>NUCLEOTIDE SEQUENCE [LARGE SCALE GENOMIC DNA]</scope>
    <source>
        <strain evidence="1 2">R89-1</strain>
    </source>
</reference>
<proteinExistence type="predicted"/>
<gene>
    <name evidence="1" type="ORF">ATO67_20875</name>
</gene>
<evidence type="ECO:0008006" key="3">
    <source>
        <dbReference type="Google" id="ProtNLM"/>
    </source>
</evidence>
<organism evidence="1 2">
    <name type="scientific">Agrobacterium bohemicum</name>
    <dbReference type="NCBI Taxonomy" id="2052828"/>
    <lineage>
        <taxon>Bacteria</taxon>
        <taxon>Pseudomonadati</taxon>
        <taxon>Pseudomonadota</taxon>
        <taxon>Alphaproteobacteria</taxon>
        <taxon>Hyphomicrobiales</taxon>
        <taxon>Rhizobiaceae</taxon>
        <taxon>Rhizobium/Agrobacterium group</taxon>
        <taxon>Agrobacterium</taxon>
    </lineage>
</organism>
<comment type="caution">
    <text evidence="1">The sequence shown here is derived from an EMBL/GenBank/DDBJ whole genome shotgun (WGS) entry which is preliminary data.</text>
</comment>
<dbReference type="EMBL" id="LNUW01000008">
    <property type="protein sequence ID" value="KXG87204.1"/>
    <property type="molecule type" value="Genomic_DNA"/>
</dbReference>
<dbReference type="SUPFAM" id="SSF102198">
    <property type="entry name" value="Putative cyclase"/>
    <property type="match status" value="1"/>
</dbReference>
<dbReference type="GO" id="GO:0019441">
    <property type="term" value="P:L-tryptophan catabolic process to kynurenine"/>
    <property type="evidence" value="ECO:0007669"/>
    <property type="project" value="InterPro"/>
</dbReference>
<evidence type="ECO:0000313" key="2">
    <source>
        <dbReference type="Proteomes" id="UP000070498"/>
    </source>
</evidence>
<dbReference type="Proteomes" id="UP000070498">
    <property type="component" value="Unassembled WGS sequence"/>
</dbReference>
<dbReference type="STRING" id="2052828.ATO67_20875"/>
<dbReference type="AlphaFoldDB" id="A0A135P6Z8"/>
<dbReference type="Gene3D" id="3.50.30.50">
    <property type="entry name" value="Putative cyclase"/>
    <property type="match status" value="1"/>
</dbReference>
<dbReference type="PANTHER" id="PTHR31118">
    <property type="entry name" value="CYCLASE-LIKE PROTEIN 2"/>
    <property type="match status" value="1"/>
</dbReference>
<keyword evidence="2" id="KW-1185">Reference proteome</keyword>
<accession>A0A135P6Z8</accession>
<dbReference type="Pfam" id="PF04199">
    <property type="entry name" value="Cyclase"/>
    <property type="match status" value="1"/>
</dbReference>
<sequence>MSEHTGTHFDAPLHFVKGAAAIDSVALQTFFGRMTKIDARDCGPREAVGVERIKTFEAEHGEIRAGDAVFFHFGWDRFWEDPGDHPSFLSDWPGLSREASQYLLDRRVRIVGSDCLSLDCFGSTDFPAHNMMLEAGVLIGENFARLGDVPVFSFLITLPLPIAGGSGSPIRAVAAFAKGAHSNTLSSIAI</sequence>
<dbReference type="PANTHER" id="PTHR31118:SF12">
    <property type="entry name" value="CYCLASE-LIKE PROTEIN 2"/>
    <property type="match status" value="1"/>
</dbReference>
<protein>
    <recommendedName>
        <fullName evidence="3">Cyclase</fullName>
    </recommendedName>
</protein>
<dbReference type="InterPro" id="IPR007325">
    <property type="entry name" value="KFase/CYL"/>
</dbReference>
<name>A0A135P6Z8_9HYPH</name>